<dbReference type="RefSeq" id="WP_093335133.1">
    <property type="nucleotide sequence ID" value="NZ_FOXD01000002.1"/>
</dbReference>
<gene>
    <name evidence="1" type="ORF">SAMN05518683_102304</name>
</gene>
<dbReference type="EMBL" id="FOXD01000002">
    <property type="protein sequence ID" value="SFP11669.1"/>
    <property type="molecule type" value="Genomic_DNA"/>
</dbReference>
<dbReference type="OrthoDB" id="2454189at2"/>
<proteinExistence type="predicted"/>
<dbReference type="Proteomes" id="UP000198892">
    <property type="component" value="Unassembled WGS sequence"/>
</dbReference>
<organism evidence="1 2">
    <name type="scientific">Salibacterium halotolerans</name>
    <dbReference type="NCBI Taxonomy" id="1884432"/>
    <lineage>
        <taxon>Bacteria</taxon>
        <taxon>Bacillati</taxon>
        <taxon>Bacillota</taxon>
        <taxon>Bacilli</taxon>
        <taxon>Bacillales</taxon>
        <taxon>Bacillaceae</taxon>
    </lineage>
</organism>
<dbReference type="AlphaFoldDB" id="A0A1I5MQ33"/>
<keyword evidence="2" id="KW-1185">Reference proteome</keyword>
<evidence type="ECO:0000313" key="2">
    <source>
        <dbReference type="Proteomes" id="UP000198892"/>
    </source>
</evidence>
<reference evidence="2" key="1">
    <citation type="submission" date="2016-10" db="EMBL/GenBank/DDBJ databases">
        <authorList>
            <person name="Varghese N."/>
            <person name="Submissions S."/>
        </authorList>
    </citation>
    <scope>NUCLEOTIDE SEQUENCE [LARGE SCALE GENOMIC DNA]</scope>
    <source>
        <strain evidence="2">S7</strain>
    </source>
</reference>
<sequence length="99" mass="11866">MEVTLSRWIILKDIAHKSRNVTKTFTSEVIPHKGDFVFSTAFERDEEVEVASVFIDYERDDCMVFLEPLSLNTEDNHYLKQTVDMYMLHEWKCTFYDFE</sequence>
<evidence type="ECO:0000313" key="1">
    <source>
        <dbReference type="EMBL" id="SFP11669.1"/>
    </source>
</evidence>
<dbReference type="STRING" id="1884432.SAMN05518683_102304"/>
<protein>
    <submittedName>
        <fullName evidence="1">Uncharacterized protein</fullName>
    </submittedName>
</protein>
<accession>A0A1I5MQ33</accession>
<name>A0A1I5MQ33_9BACI</name>